<keyword evidence="9 13" id="KW-0663">Pyridoxal phosphate</keyword>
<dbReference type="NCBIfam" id="TIGR00262">
    <property type="entry name" value="trpA"/>
    <property type="match status" value="1"/>
</dbReference>
<dbReference type="InterPro" id="IPR011060">
    <property type="entry name" value="RibuloseP-bd_barrel"/>
</dbReference>
<evidence type="ECO:0000256" key="2">
    <source>
        <dbReference type="ARBA" id="ARBA00004733"/>
    </source>
</evidence>
<dbReference type="HAMAP" id="MF_00133">
    <property type="entry name" value="Trp_synth_beta"/>
    <property type="match status" value="1"/>
</dbReference>
<dbReference type="EMBL" id="BQKY01000006">
    <property type="protein sequence ID" value="GJN90410.1"/>
    <property type="molecule type" value="Genomic_DNA"/>
</dbReference>
<gene>
    <name evidence="15" type="ORF">Rhopal_003421-T1</name>
</gene>
<evidence type="ECO:0000313" key="15">
    <source>
        <dbReference type="EMBL" id="GJN90410.1"/>
    </source>
</evidence>
<dbReference type="InterPro" id="IPR002028">
    <property type="entry name" value="Trp_synthase_suA"/>
</dbReference>
<comment type="cofactor">
    <cofactor evidence="1 13">
        <name>pyridoxal 5'-phosphate</name>
        <dbReference type="ChEBI" id="CHEBI:597326"/>
    </cofactor>
</comment>
<dbReference type="PROSITE" id="PS00168">
    <property type="entry name" value="TRP_SYNTHASE_BETA"/>
    <property type="match status" value="1"/>
</dbReference>
<comment type="caution">
    <text evidence="15">The sequence shown here is derived from an EMBL/GenBank/DDBJ whole genome shotgun (WGS) entry which is preliminary data.</text>
</comment>
<dbReference type="AlphaFoldDB" id="A0AAV5GCY1"/>
<dbReference type="InterPro" id="IPR001926">
    <property type="entry name" value="TrpB-like_PALP"/>
</dbReference>
<evidence type="ECO:0000256" key="12">
    <source>
        <dbReference type="ARBA" id="ARBA00049047"/>
    </source>
</evidence>
<evidence type="ECO:0000256" key="7">
    <source>
        <dbReference type="ARBA" id="ARBA00022605"/>
    </source>
</evidence>
<evidence type="ECO:0000256" key="5">
    <source>
        <dbReference type="ARBA" id="ARBA00012043"/>
    </source>
</evidence>
<keyword evidence="10 13" id="KW-0057">Aromatic amino acid biosynthesis</keyword>
<dbReference type="GO" id="GO:0005737">
    <property type="term" value="C:cytoplasm"/>
    <property type="evidence" value="ECO:0007669"/>
    <property type="project" value="TreeGrafter"/>
</dbReference>
<sequence>MSQHLRETFAAKDQANSPAFVTFLTAGFPSVDATVPLMLAMERGGADVIELGVPFTDPLADGKAIQECNNIALDQGVDYSRCLEFVKEARAQGLKTPVILMGYFNPLLAHGEERAVQDAKAAGANGFIIVDLPPEEAVLFRQICTREGVSYVPLIAPSTSTERIKFLASIADSFIYVVSKMGTTGASDQVSSSLASMLERIRGLIASSSDRDIPLAVGFGVSTREHFEEVGRDADGVVIGSQLVAVIKDAYALGQAAAVSAVEAYCQRVSGNRARSAPLPKRAVSAADKTKEVLAVQEKVATAARFGDFGGAYVPEALYDALEELTTAYADARADPAFWKEWEGEFGYMNRPSQLYEAKRLTEQCGGAKIWFKREDLNHTGSHKINNAIGQILLARRIGKKRIIAETGAGQHGVATATVCAKFGLECVVYMGEEDVRRQALNVFRMRMLGAKVVAVASGTRTLKDAINEAMRDWVTNLSTTHYLVGSAIGPAPFPTIVRDFQSVIGTEIKTQLMGLTGKLPDAVVACVGGGSNAIGTFHPFIEDKSVRIIGVEAAGEGVDTERHSATISRGTKGVFHGVRTYILQSAVGQIMGTHSISAGLDYPGVGPEHAWLHETKRGEYVNATDEEALRGFRACTQMEGIIPALESSHAVWAAMRLAKTMPKEANIVMTLSGRGDKDVQEISEILPGKWADKLDWHVDGTANAVQH</sequence>
<dbReference type="InterPro" id="IPR036052">
    <property type="entry name" value="TrpB-like_PALP_sf"/>
</dbReference>
<dbReference type="FunFam" id="3.20.20.70:FF:000151">
    <property type="entry name" value="Tryptophan synthase"/>
    <property type="match status" value="1"/>
</dbReference>
<dbReference type="InterPro" id="IPR023026">
    <property type="entry name" value="Trp_synth_beta/beta-like"/>
</dbReference>
<keyword evidence="16" id="KW-1185">Reference proteome</keyword>
<dbReference type="FunFam" id="3.40.50.1100:FF:000004">
    <property type="entry name" value="Tryptophan synthase beta chain"/>
    <property type="match status" value="1"/>
</dbReference>
<evidence type="ECO:0000259" key="14">
    <source>
        <dbReference type="Pfam" id="PF00291"/>
    </source>
</evidence>
<dbReference type="PANTHER" id="PTHR48077:SF3">
    <property type="entry name" value="TRYPTOPHAN SYNTHASE"/>
    <property type="match status" value="1"/>
</dbReference>
<dbReference type="HAMAP" id="MF_00131">
    <property type="entry name" value="Trp_synth_alpha"/>
    <property type="match status" value="1"/>
</dbReference>
<keyword evidence="11 13" id="KW-0456">Lyase</keyword>
<dbReference type="CDD" id="cd06446">
    <property type="entry name" value="Trp-synth_B"/>
    <property type="match status" value="1"/>
</dbReference>
<evidence type="ECO:0000256" key="9">
    <source>
        <dbReference type="ARBA" id="ARBA00022898"/>
    </source>
</evidence>
<accession>A0AAV5GCY1</accession>
<evidence type="ECO:0000256" key="4">
    <source>
        <dbReference type="ARBA" id="ARBA00006095"/>
    </source>
</evidence>
<dbReference type="EC" id="4.2.1.20" evidence="5 13"/>
<evidence type="ECO:0000256" key="11">
    <source>
        <dbReference type="ARBA" id="ARBA00023239"/>
    </source>
</evidence>
<dbReference type="PROSITE" id="PS00167">
    <property type="entry name" value="TRP_SYNTHASE_ALPHA"/>
    <property type="match status" value="1"/>
</dbReference>
<evidence type="ECO:0000256" key="8">
    <source>
        <dbReference type="ARBA" id="ARBA00022822"/>
    </source>
</evidence>
<dbReference type="Gene3D" id="3.20.20.70">
    <property type="entry name" value="Aldolase class I"/>
    <property type="match status" value="1"/>
</dbReference>
<comment type="similarity">
    <text evidence="3">In the C-terminal section; belongs to the TrpB family.</text>
</comment>
<dbReference type="InterPro" id="IPR013785">
    <property type="entry name" value="Aldolase_TIM"/>
</dbReference>
<dbReference type="InterPro" id="IPR006654">
    <property type="entry name" value="Trp_synth_beta"/>
</dbReference>
<protein>
    <recommendedName>
        <fullName evidence="6 13">Tryptophan synthase</fullName>
        <ecNumber evidence="5 13">4.2.1.20</ecNumber>
    </recommendedName>
</protein>
<dbReference type="SUPFAM" id="SSF51366">
    <property type="entry name" value="Ribulose-phoshate binding barrel"/>
    <property type="match status" value="1"/>
</dbReference>
<dbReference type="GO" id="GO:0004834">
    <property type="term" value="F:tryptophan synthase activity"/>
    <property type="evidence" value="ECO:0007669"/>
    <property type="project" value="UniProtKB-EC"/>
</dbReference>
<dbReference type="Gene3D" id="3.40.50.1100">
    <property type="match status" value="2"/>
</dbReference>
<dbReference type="Proteomes" id="UP001342314">
    <property type="component" value="Unassembled WGS sequence"/>
</dbReference>
<dbReference type="SUPFAM" id="SSF53686">
    <property type="entry name" value="Tryptophan synthase beta subunit-like PLP-dependent enzymes"/>
    <property type="match status" value="1"/>
</dbReference>
<evidence type="ECO:0000256" key="6">
    <source>
        <dbReference type="ARBA" id="ARBA00018724"/>
    </source>
</evidence>
<evidence type="ECO:0000256" key="3">
    <source>
        <dbReference type="ARBA" id="ARBA00005761"/>
    </source>
</evidence>
<dbReference type="Pfam" id="PF00291">
    <property type="entry name" value="PALP"/>
    <property type="match status" value="1"/>
</dbReference>
<dbReference type="Pfam" id="PF00290">
    <property type="entry name" value="Trp_syntA"/>
    <property type="match status" value="1"/>
</dbReference>
<name>A0AAV5GCY1_9BASI</name>
<evidence type="ECO:0000256" key="1">
    <source>
        <dbReference type="ARBA" id="ARBA00001933"/>
    </source>
</evidence>
<evidence type="ECO:0000256" key="10">
    <source>
        <dbReference type="ARBA" id="ARBA00023141"/>
    </source>
</evidence>
<dbReference type="PANTHER" id="PTHR48077">
    <property type="entry name" value="TRYPTOPHAN SYNTHASE-RELATED"/>
    <property type="match status" value="1"/>
</dbReference>
<feature type="domain" description="Tryptophan synthase beta chain-like PALP" evidence="14">
    <location>
        <begin position="351"/>
        <end position="674"/>
    </location>
</feature>
<evidence type="ECO:0000313" key="16">
    <source>
        <dbReference type="Proteomes" id="UP001342314"/>
    </source>
</evidence>
<dbReference type="NCBIfam" id="TIGR00263">
    <property type="entry name" value="trpB"/>
    <property type="match status" value="1"/>
</dbReference>
<evidence type="ECO:0000256" key="13">
    <source>
        <dbReference type="RuleBase" id="RU003663"/>
    </source>
</evidence>
<dbReference type="CDD" id="cd04724">
    <property type="entry name" value="Tryptophan_synthase_alpha"/>
    <property type="match status" value="1"/>
</dbReference>
<proteinExistence type="inferred from homology"/>
<reference evidence="15 16" key="1">
    <citation type="submission" date="2021-12" db="EMBL/GenBank/DDBJ databases">
        <title>High titer production of polyol ester of fatty acids by Rhodotorula paludigena BS15 towards product separation-free biomass refinery.</title>
        <authorList>
            <person name="Mano J."/>
            <person name="Ono H."/>
            <person name="Tanaka T."/>
            <person name="Naito K."/>
            <person name="Sushida H."/>
            <person name="Ike M."/>
            <person name="Tokuyasu K."/>
            <person name="Kitaoka M."/>
        </authorList>
    </citation>
    <scope>NUCLEOTIDE SEQUENCE [LARGE SCALE GENOMIC DNA]</scope>
    <source>
        <strain evidence="15 16">BS15</strain>
    </source>
</reference>
<keyword evidence="7 13" id="KW-0028">Amino-acid biosynthesis</keyword>
<comment type="similarity">
    <text evidence="4">In the N-terminal section; belongs to the TrpA family.</text>
</comment>
<organism evidence="15 16">
    <name type="scientific">Rhodotorula paludigena</name>
    <dbReference type="NCBI Taxonomy" id="86838"/>
    <lineage>
        <taxon>Eukaryota</taxon>
        <taxon>Fungi</taxon>
        <taxon>Dikarya</taxon>
        <taxon>Basidiomycota</taxon>
        <taxon>Pucciniomycotina</taxon>
        <taxon>Microbotryomycetes</taxon>
        <taxon>Sporidiobolales</taxon>
        <taxon>Sporidiobolaceae</taxon>
        <taxon>Rhodotorula</taxon>
    </lineage>
</organism>
<dbReference type="InterPro" id="IPR006653">
    <property type="entry name" value="Trp_synth_b_CS"/>
</dbReference>
<keyword evidence="8 13" id="KW-0822">Tryptophan biosynthesis</keyword>
<dbReference type="InterPro" id="IPR018204">
    <property type="entry name" value="Trp_synthase_alpha_AS"/>
</dbReference>
<comment type="catalytic activity">
    <reaction evidence="12 13">
        <text>(1S,2R)-1-C-(indol-3-yl)glycerol 3-phosphate + L-serine = D-glyceraldehyde 3-phosphate + L-tryptophan + H2O</text>
        <dbReference type="Rhea" id="RHEA:10532"/>
        <dbReference type="ChEBI" id="CHEBI:15377"/>
        <dbReference type="ChEBI" id="CHEBI:33384"/>
        <dbReference type="ChEBI" id="CHEBI:57912"/>
        <dbReference type="ChEBI" id="CHEBI:58866"/>
        <dbReference type="ChEBI" id="CHEBI:59776"/>
        <dbReference type="EC" id="4.2.1.20"/>
    </reaction>
</comment>
<comment type="pathway">
    <text evidence="2 13">Amino-acid biosynthesis; L-tryptophan biosynthesis; L-tryptophan from chorismate: step 5/5.</text>
</comment>